<proteinExistence type="predicted"/>
<organism evidence="2 3">
    <name type="scientific">Sediminivirga luteola</name>
    <dbReference type="NCBI Taxonomy" id="1774748"/>
    <lineage>
        <taxon>Bacteria</taxon>
        <taxon>Bacillati</taxon>
        <taxon>Actinomycetota</taxon>
        <taxon>Actinomycetes</taxon>
        <taxon>Micrococcales</taxon>
        <taxon>Brevibacteriaceae</taxon>
        <taxon>Sediminivirga</taxon>
    </lineage>
</organism>
<sequence length="218" mass="24674">MLAGSVLVFLPLHLIPALHPISWILGVLQVAVAALAVWLILRRYQRDQARIDQLGAELGAEREKMRTITRELGEFRPLADEASQDVQASRRIVEQLSSAEGLIPWLRVRTDLTSWAPEQLDPLEEFLHANRQLSFEDSAVHTAFMELYRAAQQLRDWFSLEGSRHGDDGWELLPADQREGGWREFTEAKARGEELADTLLSARAGFERVALERGTLPV</sequence>
<reference evidence="2" key="1">
    <citation type="journal article" date="2014" name="Int. J. Syst. Evol. Microbiol.">
        <title>Complete genome sequence of Corynebacterium casei LMG S-19264T (=DSM 44701T), isolated from a smear-ripened cheese.</title>
        <authorList>
            <consortium name="US DOE Joint Genome Institute (JGI-PGF)"/>
            <person name="Walter F."/>
            <person name="Albersmeier A."/>
            <person name="Kalinowski J."/>
            <person name="Ruckert C."/>
        </authorList>
    </citation>
    <scope>NUCLEOTIDE SEQUENCE</scope>
    <source>
        <strain evidence="2">CGMCC 1.12785</strain>
    </source>
</reference>
<evidence type="ECO:0000256" key="1">
    <source>
        <dbReference type="SAM" id="Phobius"/>
    </source>
</evidence>
<keyword evidence="1" id="KW-0812">Transmembrane</keyword>
<keyword evidence="1" id="KW-1133">Transmembrane helix</keyword>
<keyword evidence="3" id="KW-1185">Reference proteome</keyword>
<feature type="transmembrane region" description="Helical" evidence="1">
    <location>
        <begin position="20"/>
        <end position="41"/>
    </location>
</feature>
<reference evidence="2" key="2">
    <citation type="submission" date="2020-09" db="EMBL/GenBank/DDBJ databases">
        <authorList>
            <person name="Sun Q."/>
            <person name="Zhou Y."/>
        </authorList>
    </citation>
    <scope>NUCLEOTIDE SEQUENCE</scope>
    <source>
        <strain evidence="2">CGMCC 1.12785</strain>
    </source>
</reference>
<dbReference type="Proteomes" id="UP000616114">
    <property type="component" value="Unassembled WGS sequence"/>
</dbReference>
<keyword evidence="1" id="KW-0472">Membrane</keyword>
<accession>A0A8J2TYT2</accession>
<evidence type="ECO:0000313" key="2">
    <source>
        <dbReference type="EMBL" id="GGA17293.1"/>
    </source>
</evidence>
<comment type="caution">
    <text evidence="2">The sequence shown here is derived from an EMBL/GenBank/DDBJ whole genome shotgun (WGS) entry which is preliminary data.</text>
</comment>
<dbReference type="AlphaFoldDB" id="A0A8J2TYT2"/>
<name>A0A8J2TYT2_9MICO</name>
<evidence type="ECO:0000313" key="3">
    <source>
        <dbReference type="Proteomes" id="UP000616114"/>
    </source>
</evidence>
<protein>
    <submittedName>
        <fullName evidence="2">Uncharacterized protein</fullName>
    </submittedName>
</protein>
<gene>
    <name evidence="2" type="ORF">GCM10011333_20480</name>
</gene>
<dbReference type="EMBL" id="BMFY01000008">
    <property type="protein sequence ID" value="GGA17293.1"/>
    <property type="molecule type" value="Genomic_DNA"/>
</dbReference>